<dbReference type="Gene3D" id="1.25.40.10">
    <property type="entry name" value="Tetratricopeptide repeat domain"/>
    <property type="match status" value="1"/>
</dbReference>
<dbReference type="InterPro" id="IPR011990">
    <property type="entry name" value="TPR-like_helical_dom_sf"/>
</dbReference>
<reference evidence="2 3" key="1">
    <citation type="journal article" date="2020" name="ISME J.">
        <title>Comparative genomics reveals insights into cyanobacterial evolution and habitat adaptation.</title>
        <authorList>
            <person name="Chen M.Y."/>
            <person name="Teng W.K."/>
            <person name="Zhao L."/>
            <person name="Hu C.X."/>
            <person name="Zhou Y.K."/>
            <person name="Han B.P."/>
            <person name="Song L.R."/>
            <person name="Shu W.S."/>
        </authorList>
    </citation>
    <scope>NUCLEOTIDE SEQUENCE [LARGE SCALE GENOMIC DNA]</scope>
    <source>
        <strain evidence="2 3">FACHB-248</strain>
    </source>
</reference>
<sequence>MDQLLNLDIDSALTQFKLANAWQIRGEFDKAFVRYQETLRLRPDYMPAYQQLGYLMLRQQRMEEALEYLDRALAIDFERTDLSFYYQCLGWSKSEDKSDHVSFLIEPSTANSHGKINLGNQRIFESHRSGWNFAIHALRHLHHPHGILFDGFLENQFVYQNNQGRKRSARILAKMQADGVFQFLATSVERGIIPYQKPWIGFLHNPPSMPHWFEYSQSPQKIFEQEVWQSSLPHCVGLFALSHYAADWIKETTGKPVSVLSHPTEIPDRQFDFPAFLANPHKKVVQIGWWLRKLHSIYQLPLAQNNPLGYEKIRIGFLLESSEIGFTELMELEKSIYKIEIDDAYIENTSVLQYLPDGEYDDLLSKNIAFVDLYDSSANNAIIECIARATPLLVNPLPAVKEYLGDDYPMYFHTLAEAADKALDTSLILETHQYLKSCQTRQKLSAAYFLDSFCNSEVYRSI</sequence>
<proteinExistence type="predicted"/>
<organism evidence="2 3">
    <name type="scientific">Scytonema hofmannii FACHB-248</name>
    <dbReference type="NCBI Taxonomy" id="1842502"/>
    <lineage>
        <taxon>Bacteria</taxon>
        <taxon>Bacillati</taxon>
        <taxon>Cyanobacteriota</taxon>
        <taxon>Cyanophyceae</taxon>
        <taxon>Nostocales</taxon>
        <taxon>Scytonemataceae</taxon>
        <taxon>Scytonema</taxon>
    </lineage>
</organism>
<evidence type="ECO:0000256" key="1">
    <source>
        <dbReference type="PROSITE-ProRule" id="PRU00339"/>
    </source>
</evidence>
<dbReference type="SUPFAM" id="SSF48452">
    <property type="entry name" value="TPR-like"/>
    <property type="match status" value="1"/>
</dbReference>
<keyword evidence="3" id="KW-1185">Reference proteome</keyword>
<gene>
    <name evidence="2" type="ORF">H6G81_02875</name>
</gene>
<evidence type="ECO:0000313" key="2">
    <source>
        <dbReference type="EMBL" id="MBD2603499.1"/>
    </source>
</evidence>
<evidence type="ECO:0000313" key="3">
    <source>
        <dbReference type="Proteomes" id="UP000660380"/>
    </source>
</evidence>
<name>A0ABR8GJE0_9CYAN</name>
<keyword evidence="1" id="KW-0802">TPR repeat</keyword>
<dbReference type="Pfam" id="PF14559">
    <property type="entry name" value="TPR_19"/>
    <property type="match status" value="1"/>
</dbReference>
<comment type="caution">
    <text evidence="2">The sequence shown here is derived from an EMBL/GenBank/DDBJ whole genome shotgun (WGS) entry which is preliminary data.</text>
</comment>
<feature type="repeat" description="TPR" evidence="1">
    <location>
        <begin position="46"/>
        <end position="79"/>
    </location>
</feature>
<dbReference type="SMART" id="SM00028">
    <property type="entry name" value="TPR"/>
    <property type="match status" value="2"/>
</dbReference>
<dbReference type="RefSeq" id="WP_029637487.1">
    <property type="nucleotide sequence ID" value="NZ_JACJTA010000004.1"/>
</dbReference>
<accession>A0ABR8GJE0</accession>
<dbReference type="EMBL" id="JACJTA010000004">
    <property type="protein sequence ID" value="MBD2603499.1"/>
    <property type="molecule type" value="Genomic_DNA"/>
</dbReference>
<dbReference type="InterPro" id="IPR019734">
    <property type="entry name" value="TPR_rpt"/>
</dbReference>
<feature type="repeat" description="TPR" evidence="1">
    <location>
        <begin position="12"/>
        <end position="45"/>
    </location>
</feature>
<protein>
    <submittedName>
        <fullName evidence="2">Tetratricopeptide repeat protein</fullName>
    </submittedName>
</protein>
<dbReference type="Proteomes" id="UP000660380">
    <property type="component" value="Unassembled WGS sequence"/>
</dbReference>
<dbReference type="PROSITE" id="PS50005">
    <property type="entry name" value="TPR"/>
    <property type="match status" value="2"/>
</dbReference>